<feature type="compositionally biased region" description="Gly residues" evidence="1">
    <location>
        <begin position="620"/>
        <end position="630"/>
    </location>
</feature>
<feature type="region of interest" description="Disordered" evidence="1">
    <location>
        <begin position="11"/>
        <end position="96"/>
    </location>
</feature>
<feature type="compositionally biased region" description="Basic residues" evidence="1">
    <location>
        <begin position="417"/>
        <end position="439"/>
    </location>
</feature>
<feature type="compositionally biased region" description="Low complexity" evidence="1">
    <location>
        <begin position="68"/>
        <end position="82"/>
    </location>
</feature>
<feature type="compositionally biased region" description="Basic and acidic residues" evidence="1">
    <location>
        <begin position="608"/>
        <end position="619"/>
    </location>
</feature>
<feature type="compositionally biased region" description="Low complexity" evidence="1">
    <location>
        <begin position="208"/>
        <end position="217"/>
    </location>
</feature>
<reference evidence="2 3" key="1">
    <citation type="submission" date="2017-03" db="EMBL/GenBank/DDBJ databases">
        <title>WGS assembly of Porphyra umbilicalis.</title>
        <authorList>
            <person name="Brawley S.H."/>
            <person name="Blouin N.A."/>
            <person name="Ficko-Blean E."/>
            <person name="Wheeler G.L."/>
            <person name="Lohr M."/>
            <person name="Goodson H.V."/>
            <person name="Jenkins J.W."/>
            <person name="Blaby-Haas C.E."/>
            <person name="Helliwell K.E."/>
            <person name="Chan C."/>
            <person name="Marriage T."/>
            <person name="Bhattacharya D."/>
            <person name="Klein A.S."/>
            <person name="Badis Y."/>
            <person name="Brodie J."/>
            <person name="Cao Y."/>
            <person name="Collen J."/>
            <person name="Dittami S.M."/>
            <person name="Gachon C.M."/>
            <person name="Green B.R."/>
            <person name="Karpowicz S."/>
            <person name="Kim J.W."/>
            <person name="Kudahl U."/>
            <person name="Lin S."/>
            <person name="Michel G."/>
            <person name="Mittag M."/>
            <person name="Olson B.J."/>
            <person name="Pangilinan J."/>
            <person name="Peng Y."/>
            <person name="Qiu H."/>
            <person name="Shu S."/>
            <person name="Singer J.T."/>
            <person name="Smith A.G."/>
            <person name="Sprecher B.N."/>
            <person name="Wagner V."/>
            <person name="Wang W."/>
            <person name="Wang Z.-Y."/>
            <person name="Yan J."/>
            <person name="Yarish C."/>
            <person name="Zoeuner-Riek S."/>
            <person name="Zhuang Y."/>
            <person name="Zou Y."/>
            <person name="Lindquist E.A."/>
            <person name="Grimwood J."/>
            <person name="Barry K."/>
            <person name="Rokhsar D.S."/>
            <person name="Schmutz J."/>
            <person name="Stiller J.W."/>
            <person name="Grossman A.R."/>
            <person name="Prochnik S.E."/>
        </authorList>
    </citation>
    <scope>NUCLEOTIDE SEQUENCE [LARGE SCALE GENOMIC DNA]</scope>
    <source>
        <strain evidence="2">4086291</strain>
    </source>
</reference>
<evidence type="ECO:0000313" key="2">
    <source>
        <dbReference type="EMBL" id="OSX76577.1"/>
    </source>
</evidence>
<feature type="compositionally biased region" description="Basic residues" evidence="1">
    <location>
        <begin position="197"/>
        <end position="207"/>
    </location>
</feature>
<protein>
    <submittedName>
        <fullName evidence="2">Uncharacterized protein</fullName>
    </submittedName>
</protein>
<dbReference type="EMBL" id="KV918861">
    <property type="protein sequence ID" value="OSX76577.1"/>
    <property type="molecule type" value="Genomic_DNA"/>
</dbReference>
<feature type="compositionally biased region" description="Low complexity" evidence="1">
    <location>
        <begin position="655"/>
        <end position="665"/>
    </location>
</feature>
<dbReference type="Proteomes" id="UP000218209">
    <property type="component" value="Unassembled WGS sequence"/>
</dbReference>
<accession>A0A1X6P6X0</accession>
<feature type="region of interest" description="Disordered" evidence="1">
    <location>
        <begin position="655"/>
        <end position="760"/>
    </location>
</feature>
<feature type="compositionally biased region" description="Basic and acidic residues" evidence="1">
    <location>
        <begin position="1007"/>
        <end position="1016"/>
    </location>
</feature>
<evidence type="ECO:0000313" key="3">
    <source>
        <dbReference type="Proteomes" id="UP000218209"/>
    </source>
</evidence>
<feature type="compositionally biased region" description="Low complexity" evidence="1">
    <location>
        <begin position="383"/>
        <end position="395"/>
    </location>
</feature>
<feature type="compositionally biased region" description="Polar residues" evidence="1">
    <location>
        <begin position="690"/>
        <end position="703"/>
    </location>
</feature>
<feature type="region of interest" description="Disordered" evidence="1">
    <location>
        <begin position="834"/>
        <end position="949"/>
    </location>
</feature>
<feature type="region of interest" description="Disordered" evidence="1">
    <location>
        <begin position="599"/>
        <end position="634"/>
    </location>
</feature>
<feature type="compositionally biased region" description="Basic and acidic residues" evidence="1">
    <location>
        <begin position="488"/>
        <end position="499"/>
    </location>
</feature>
<feature type="compositionally biased region" description="Gly residues" evidence="1">
    <location>
        <begin position="172"/>
        <end position="190"/>
    </location>
</feature>
<feature type="compositionally biased region" description="Basic residues" evidence="1">
    <location>
        <begin position="276"/>
        <end position="326"/>
    </location>
</feature>
<feature type="region of interest" description="Disordered" evidence="1">
    <location>
        <begin position="999"/>
        <end position="1024"/>
    </location>
</feature>
<feature type="compositionally biased region" description="Basic and acidic residues" evidence="1">
    <location>
        <begin position="878"/>
        <end position="890"/>
    </location>
</feature>
<feature type="compositionally biased region" description="Basic residues" evidence="1">
    <location>
        <begin position="42"/>
        <end position="52"/>
    </location>
</feature>
<feature type="region of interest" description="Disordered" evidence="1">
    <location>
        <begin position="1269"/>
        <end position="1293"/>
    </location>
</feature>
<feature type="compositionally biased region" description="Low complexity" evidence="1">
    <location>
        <begin position="256"/>
        <end position="268"/>
    </location>
</feature>
<keyword evidence="3" id="KW-1185">Reference proteome</keyword>
<gene>
    <name evidence="2" type="ORF">BU14_0184s0004</name>
</gene>
<feature type="compositionally biased region" description="Gly residues" evidence="1">
    <location>
        <begin position="360"/>
        <end position="372"/>
    </location>
</feature>
<feature type="compositionally biased region" description="Low complexity" evidence="1">
    <location>
        <begin position="330"/>
        <end position="352"/>
    </location>
</feature>
<feature type="region of interest" description="Disordered" evidence="1">
    <location>
        <begin position="133"/>
        <end position="535"/>
    </location>
</feature>
<feature type="compositionally biased region" description="Basic residues" evidence="1">
    <location>
        <begin position="709"/>
        <end position="726"/>
    </location>
</feature>
<feature type="compositionally biased region" description="Basic and acidic residues" evidence="1">
    <location>
        <begin position="741"/>
        <end position="754"/>
    </location>
</feature>
<organism evidence="2 3">
    <name type="scientific">Porphyra umbilicalis</name>
    <name type="common">Purple laver</name>
    <name type="synonym">Red alga</name>
    <dbReference type="NCBI Taxonomy" id="2786"/>
    <lineage>
        <taxon>Eukaryota</taxon>
        <taxon>Rhodophyta</taxon>
        <taxon>Bangiophyceae</taxon>
        <taxon>Bangiales</taxon>
        <taxon>Bangiaceae</taxon>
        <taxon>Porphyra</taxon>
    </lineage>
</organism>
<sequence length="1293" mass="133507">MSAACACAAAAAAAGQGQGRGRRRGRSRADGAPRVQGARPSGHARARVRRMRGWPGGALSPPRPPPSGAGAHHPGAPYRAGALPGGSGHAAPACRAVPPAPYPYAPAAAAAAAACCSGGRRSAAAAAAAAAATLPPDGAPPPGRVAVTADMQRPPSSSSSAGSSSAASKSRSGGGGLRSPTDRGGGGGPAAGSVGRRAGRRGGRARRGVWAWAQTRGGTKRATRAGGEARLEEPLGRAGGGHPAAGGRHQGRPQGASAAAAAAAAAAARTAGGMNHWRRRPPQRRQAHKGHRRRRRGGQRGRGRVWGQRRQRPVRVGRGRPRRRGRHGEGPAATAGRTAGAEGRPQPAAARRWQPRRDGGGGGRPGDGGGGVPPIDPPRRCGPPHVVGGDAARVDGIGGGGDAAVVPPPRRVPPAMGRRRSRVGRRQRPPLERPRRRRAAGGAAAAPPGRRRAVGRPPARRCGGGGRHDAPTAAAGVAQVRRVPAEAAHGHDAPPHGDIPHAAASTPRGRVGTPPAPDAAAAVEEPPREGVHPLRPPRVAELVRRQAALPHKPPRAVGAPKRPAARVQPQVRFEVEALGEGLGAPVIGARVGRFARRGVSDGGGGGERVSRVEVHDGRGGARLGLGAGGGGRRRDGRLAAAAAAAAADAAAADADTAAGPGAPADVIGTPPAERVPPPTPSASFRPVNKRQPQSKRTAQPTSPRDTRGRGRQRGKRAPTKKKKKGGNKMGSGARLYRAPHPRADRGRAKDRPSESRVNLPPPATLAVEVAADATRSAAAVGGGGSAQLPRPAPRTAAVRCTTPVAIDTTPVAIGTTPVASGTTPVTIRTTLRTPPLRAPSRHGKGVSGVRRTHTPATLTRKRAAGGTHAHPSGAGKPPRPDTAPRQERSATTDAEGPPHTTPRSVPAAPRRDVTGAPEWRGLPQDTYAAGRGAPRAGRTKKKRKDDEKIGSLMGAALTREILCISQSVSEGRQRRSGGQRGNPPLGLLRTRACRLAGQPRVAAQPHDTGERADRGRAPYSLSGNWPSETPPSPLLCRGAAVNSVASSRCFDQIVDSGHAAVGCEASAATVSRQPICAAPEVSSKRRGQWRRCRRHGRRPSDWHQTHFAIGRAATISSRRRRSAIVCVCKEVARETQNRAAFATRRKRHGANADAWPQAALGVPRATRRVPAAAIGENSCAHSHPLATRKAWLVLNWPVEAVRIGGGSIPDVRDKQRWRDEAWYALSAAESNGQSSEVASVDGGPSTVIGSGRVLCRPRRRRPCGVVAPMAKRGKPRTPWTLRPHASSQRRPRT</sequence>
<feature type="compositionally biased region" description="Low complexity" evidence="1">
    <location>
        <begin position="153"/>
        <end position="171"/>
    </location>
</feature>
<proteinExistence type="predicted"/>
<evidence type="ECO:0000256" key="1">
    <source>
        <dbReference type="SAM" id="MobiDB-lite"/>
    </source>
</evidence>
<name>A0A1X6P6X0_PORUM</name>